<evidence type="ECO:0000256" key="4">
    <source>
        <dbReference type="PROSITE-ProRule" id="PRU00284"/>
    </source>
</evidence>
<dbReference type="InterPro" id="IPR003660">
    <property type="entry name" value="HAMP_dom"/>
</dbReference>
<comment type="similarity">
    <text evidence="3">Belongs to the methyl-accepting chemotaxis (MCP) protein family.</text>
</comment>
<dbReference type="RefSeq" id="WP_044838280.1">
    <property type="nucleotide sequence ID" value="NZ_CP059733.1"/>
</dbReference>
<keyword evidence="5" id="KW-1133">Transmembrane helix</keyword>
<dbReference type="EMBL" id="CP059733">
    <property type="protein sequence ID" value="WDE04638.1"/>
    <property type="molecule type" value="Genomic_DNA"/>
</dbReference>
<dbReference type="SMART" id="SM00304">
    <property type="entry name" value="HAMP"/>
    <property type="match status" value="1"/>
</dbReference>
<gene>
    <name evidence="8" type="ORF">SG34_025455</name>
</gene>
<evidence type="ECO:0000256" key="5">
    <source>
        <dbReference type="SAM" id="Phobius"/>
    </source>
</evidence>
<evidence type="ECO:0000259" key="7">
    <source>
        <dbReference type="PROSITE" id="PS50885"/>
    </source>
</evidence>
<dbReference type="KEGG" id="tvd:SG34_025455"/>
<protein>
    <submittedName>
        <fullName evidence="8">HAMP domain-containing protein</fullName>
    </submittedName>
</protein>
<name>A0AAE9Z140_9GAMM</name>
<feature type="transmembrane region" description="Helical" evidence="5">
    <location>
        <begin position="9"/>
        <end position="31"/>
    </location>
</feature>
<organism evidence="8 9">
    <name type="scientific">Thalassomonas viridans</name>
    <dbReference type="NCBI Taxonomy" id="137584"/>
    <lineage>
        <taxon>Bacteria</taxon>
        <taxon>Pseudomonadati</taxon>
        <taxon>Pseudomonadota</taxon>
        <taxon>Gammaproteobacteria</taxon>
        <taxon>Alteromonadales</taxon>
        <taxon>Colwelliaceae</taxon>
        <taxon>Thalassomonas</taxon>
    </lineage>
</organism>
<dbReference type="Pfam" id="PF00672">
    <property type="entry name" value="HAMP"/>
    <property type="match status" value="1"/>
</dbReference>
<dbReference type="GO" id="GO:0006935">
    <property type="term" value="P:chemotaxis"/>
    <property type="evidence" value="ECO:0007669"/>
    <property type="project" value="UniProtKB-ARBA"/>
</dbReference>
<reference evidence="8 9" key="1">
    <citation type="journal article" date="2015" name="Genome Announc.">
        <title>Draft Genome Sequences of Marine Isolates of Thalassomonas viridans and Thalassomonas actiniarum.</title>
        <authorList>
            <person name="Olonade I."/>
            <person name="van Zyl L.J."/>
            <person name="Trindade M."/>
        </authorList>
    </citation>
    <scope>NUCLEOTIDE SEQUENCE [LARGE SCALE GENOMIC DNA]</scope>
    <source>
        <strain evidence="8 9">XOM25</strain>
    </source>
</reference>
<dbReference type="GO" id="GO:0007165">
    <property type="term" value="P:signal transduction"/>
    <property type="evidence" value="ECO:0007669"/>
    <property type="project" value="UniProtKB-KW"/>
</dbReference>
<keyword evidence="5" id="KW-0812">Transmembrane</keyword>
<evidence type="ECO:0000313" key="9">
    <source>
        <dbReference type="Proteomes" id="UP000032352"/>
    </source>
</evidence>
<dbReference type="CDD" id="cd11386">
    <property type="entry name" value="MCP_signal"/>
    <property type="match status" value="1"/>
</dbReference>
<evidence type="ECO:0000256" key="2">
    <source>
        <dbReference type="ARBA" id="ARBA00023224"/>
    </source>
</evidence>
<dbReference type="FunFam" id="1.10.287.950:FF:000001">
    <property type="entry name" value="Methyl-accepting chemotaxis sensory transducer"/>
    <property type="match status" value="1"/>
</dbReference>
<dbReference type="SMART" id="SM00283">
    <property type="entry name" value="MA"/>
    <property type="match status" value="1"/>
</dbReference>
<dbReference type="Gene3D" id="1.10.287.950">
    <property type="entry name" value="Methyl-accepting chemotaxis protein"/>
    <property type="match status" value="1"/>
</dbReference>
<accession>A0AAE9Z140</accession>
<dbReference type="PROSITE" id="PS50111">
    <property type="entry name" value="CHEMOTAXIS_TRANSDUC_2"/>
    <property type="match status" value="1"/>
</dbReference>
<dbReference type="PROSITE" id="PS50885">
    <property type="entry name" value="HAMP"/>
    <property type="match status" value="1"/>
</dbReference>
<keyword evidence="2 4" id="KW-0807">Transducer</keyword>
<dbReference type="InterPro" id="IPR004089">
    <property type="entry name" value="MCPsignal_dom"/>
</dbReference>
<feature type="domain" description="Methyl-accepting transducer" evidence="6">
    <location>
        <begin position="400"/>
        <end position="636"/>
    </location>
</feature>
<dbReference type="GO" id="GO:0016020">
    <property type="term" value="C:membrane"/>
    <property type="evidence" value="ECO:0007669"/>
    <property type="project" value="UniProtKB-SubCell"/>
</dbReference>
<reference evidence="8 9" key="2">
    <citation type="journal article" date="2022" name="Mar. Drugs">
        <title>Bioassay-Guided Fractionation Leads to the Detection of Cholic Acid Generated by the Rare Thalassomonas sp.</title>
        <authorList>
            <person name="Pheiffer F."/>
            <person name="Schneider Y.K."/>
            <person name="Hansen E.H."/>
            <person name="Andersen J.H."/>
            <person name="Isaksson J."/>
            <person name="Busche T."/>
            <person name="R C."/>
            <person name="Kalinowski J."/>
            <person name="Zyl L.V."/>
            <person name="Trindade M."/>
        </authorList>
    </citation>
    <scope>NUCLEOTIDE SEQUENCE [LARGE SCALE GENOMIC DNA]</scope>
    <source>
        <strain evidence="8 9">XOM25</strain>
    </source>
</reference>
<dbReference type="InterPro" id="IPR024478">
    <property type="entry name" value="HlyB_4HB_MCP"/>
</dbReference>
<dbReference type="CDD" id="cd06225">
    <property type="entry name" value="HAMP"/>
    <property type="match status" value="1"/>
</dbReference>
<sequence length="673" mass="73031">MRLSIGKKLALGFGIIVLLMLTSSIISYIQLQHLKQVEQRVLNLRYPTIVAGRDLLNGINSSLAALRGYMILGDDAAMAEKMKANRQAAWQGIEQAVRQYDEFAKNWTVPANISSLREMKILLEEFRLAQLDVENISHTERNIPAFTMLLNEAAPRAADTLKAVTALINEEEKLPATTERKNLLKNLADSRGSFAVGLANIRAYLLSGNEKYWLQFEQKKQVNEQAFIKLQQQAALFSLQQEPHWQAYASHRQEFYAFPEQMFNMRSSEQWNQANYLLATEAAPRAEKIKTILARMKVSQDELVAGDVAILNSTTDDTVMVLVITTLVAIIIAVAIAFLLSTKMTKTIKSVLQRARNIAAGDLSAQALKVDSQDELGELTQAINQMSASLHDLIRSVSQASSEVSSGTVQLSAGNTQIAQGMEQQNQQIIRVASAMEQMSASVNEVARNSAEASSSSTNAESIAMTGKGVVGKTIEEMRTINEVVTGAAKAIKKLGESGDEIGNIITVINDIADQTNLLALNAAIEAARAGEHGRGFAVVADEVRQLAHRTMEATEEIKASITTMQQQTSDVIGQMATSTQKVQAGVDLAEDAGVTLEQIVEHAQSVTHNIQSIASVGEQQSKAAAEVAQNVDSIASVAEQSSATSSQAVDATQTLSDKADELMGLVQKFKTA</sequence>
<evidence type="ECO:0000313" key="8">
    <source>
        <dbReference type="EMBL" id="WDE04638.1"/>
    </source>
</evidence>
<dbReference type="PANTHER" id="PTHR32089:SF112">
    <property type="entry name" value="LYSOZYME-LIKE PROTEIN-RELATED"/>
    <property type="match status" value="1"/>
</dbReference>
<proteinExistence type="inferred from homology"/>
<evidence type="ECO:0000256" key="1">
    <source>
        <dbReference type="ARBA" id="ARBA00004370"/>
    </source>
</evidence>
<dbReference type="AlphaFoldDB" id="A0AAE9Z140"/>
<feature type="domain" description="HAMP" evidence="7">
    <location>
        <begin position="342"/>
        <end position="395"/>
    </location>
</feature>
<dbReference type="PANTHER" id="PTHR32089">
    <property type="entry name" value="METHYL-ACCEPTING CHEMOTAXIS PROTEIN MCPB"/>
    <property type="match status" value="1"/>
</dbReference>
<dbReference type="Pfam" id="PF00015">
    <property type="entry name" value="MCPsignal"/>
    <property type="match status" value="1"/>
</dbReference>
<comment type="subcellular location">
    <subcellularLocation>
        <location evidence="1">Membrane</location>
    </subcellularLocation>
</comment>
<evidence type="ECO:0000259" key="6">
    <source>
        <dbReference type="PROSITE" id="PS50111"/>
    </source>
</evidence>
<keyword evidence="5" id="KW-0472">Membrane</keyword>
<dbReference type="Proteomes" id="UP000032352">
    <property type="component" value="Chromosome"/>
</dbReference>
<dbReference type="Pfam" id="PF12729">
    <property type="entry name" value="4HB_MCP_1"/>
    <property type="match status" value="1"/>
</dbReference>
<dbReference type="SUPFAM" id="SSF58104">
    <property type="entry name" value="Methyl-accepting chemotaxis protein (MCP) signaling domain"/>
    <property type="match status" value="1"/>
</dbReference>
<evidence type="ECO:0000256" key="3">
    <source>
        <dbReference type="ARBA" id="ARBA00029447"/>
    </source>
</evidence>
<feature type="transmembrane region" description="Helical" evidence="5">
    <location>
        <begin position="319"/>
        <end position="340"/>
    </location>
</feature>
<keyword evidence="9" id="KW-1185">Reference proteome</keyword>